<dbReference type="KEGG" id="thg:TCELL_0789"/>
<organism evidence="2 3">
    <name type="scientific">Thermogladius calderae (strain DSM 22663 / VKM B-2946 / 1633)</name>
    <dbReference type="NCBI Taxonomy" id="1184251"/>
    <lineage>
        <taxon>Archaea</taxon>
        <taxon>Thermoproteota</taxon>
        <taxon>Thermoprotei</taxon>
        <taxon>Desulfurococcales</taxon>
        <taxon>Desulfurococcaceae</taxon>
        <taxon>Thermogladius</taxon>
    </lineage>
</organism>
<dbReference type="GeneID" id="13013106"/>
<sequence length="222" mass="24428">MSLLSEFLKAASRVLDEAYAGTDKSFPHPGAFFLMSLALSFTSAVLNSPVLWIASGLYSITWGIVLRPRLKPLLSITSITLLLALVPGVPILFTGFDALKYPVSLESRTQVFAFFVARVALSPMPLIVSLTGFGWASISASLRGSRVLSRYVSKVDFFLLNTKYLTVVFADYLAARESRVVLRARSTLWRALAMTIADIIGKFTVVSRDLVKAYESRCVENC</sequence>
<feature type="transmembrane region" description="Helical" evidence="1">
    <location>
        <begin position="113"/>
        <end position="136"/>
    </location>
</feature>
<evidence type="ECO:0000256" key="1">
    <source>
        <dbReference type="SAM" id="Phobius"/>
    </source>
</evidence>
<feature type="transmembrane region" description="Helical" evidence="1">
    <location>
        <begin position="32"/>
        <end position="60"/>
    </location>
</feature>
<protein>
    <recommendedName>
        <fullName evidence="4">Cobalt ECF transporter T component CbiQ</fullName>
    </recommendedName>
</protein>
<gene>
    <name evidence="2" type="ordered locus">TCELL_0789</name>
</gene>
<dbReference type="HOGENOM" id="CLU_1243081_0_0_2"/>
<keyword evidence="1" id="KW-1133">Transmembrane helix</keyword>
<name>I3TEM5_THEC1</name>
<feature type="transmembrane region" description="Helical" evidence="1">
    <location>
        <begin position="72"/>
        <end position="93"/>
    </location>
</feature>
<proteinExistence type="predicted"/>
<reference evidence="2 3" key="1">
    <citation type="journal article" date="2012" name="J. Bacteriol.">
        <title>Complete genome sequence of the hyperthermophilic cellulolytic Crenarchaeon 'Thermogladius cellulolyticus' 1633.</title>
        <authorList>
            <person name="Mardanov A.V."/>
            <person name="Kochetkova T.V."/>
            <person name="Beletsky A.V."/>
            <person name="Bonch-Osmolovskaya E.A."/>
            <person name="Ravin N.V."/>
            <person name="Skryabin K.G."/>
        </authorList>
    </citation>
    <scope>NUCLEOTIDE SEQUENCE [LARGE SCALE GENOMIC DNA]</scope>
    <source>
        <strain evidence="3">DSM 22663 / VKM B-2946 / 1633</strain>
    </source>
</reference>
<dbReference type="EMBL" id="CP003531">
    <property type="protein sequence ID" value="AFK51213.1"/>
    <property type="molecule type" value="Genomic_DNA"/>
</dbReference>
<dbReference type="STRING" id="1184251.TCELL_0789"/>
<dbReference type="RefSeq" id="WP_014737463.1">
    <property type="nucleotide sequence ID" value="NC_017954.1"/>
</dbReference>
<keyword evidence="3" id="KW-1185">Reference proteome</keyword>
<keyword evidence="1" id="KW-0472">Membrane</keyword>
<evidence type="ECO:0008006" key="4">
    <source>
        <dbReference type="Google" id="ProtNLM"/>
    </source>
</evidence>
<evidence type="ECO:0000313" key="3">
    <source>
        <dbReference type="Proteomes" id="UP000005270"/>
    </source>
</evidence>
<dbReference type="AlphaFoldDB" id="I3TEM5"/>
<keyword evidence="1" id="KW-0812">Transmembrane</keyword>
<evidence type="ECO:0000313" key="2">
    <source>
        <dbReference type="EMBL" id="AFK51213.1"/>
    </source>
</evidence>
<dbReference type="InParanoid" id="I3TEM5"/>
<dbReference type="Proteomes" id="UP000005270">
    <property type="component" value="Chromosome"/>
</dbReference>
<accession>I3TEM5</accession>